<sequence length="95" mass="10830">MGTYNAPTICPRTIRTHNKQTPAPVLKAEKDESPDMRDASPNSHEVALYHYDQAFMQNSIPRHPLLIQFLATVTTSHENPQLDTSCWDFFVNFPS</sequence>
<evidence type="ECO:0000313" key="3">
    <source>
        <dbReference type="Proteomes" id="UP000004810"/>
    </source>
</evidence>
<reference evidence="3" key="1">
    <citation type="submission" date="2012-08" db="EMBL/GenBank/DDBJ databases">
        <title>The Genome Sequence of Wuchereria bancrofti.</title>
        <authorList>
            <person name="Nutman T.B."/>
            <person name="Fink D.L."/>
            <person name="Russ C."/>
            <person name="Young S."/>
            <person name="Zeng Q."/>
            <person name="Koehrsen M."/>
            <person name="Alvarado L."/>
            <person name="Berlin A."/>
            <person name="Chapman S.B."/>
            <person name="Chen Z."/>
            <person name="Freedman E."/>
            <person name="Gellesch M."/>
            <person name="Goldberg J."/>
            <person name="Griggs A."/>
            <person name="Gujja S."/>
            <person name="Heilman E.R."/>
            <person name="Heiman D."/>
            <person name="Hepburn T."/>
            <person name="Howarth C."/>
            <person name="Jen D."/>
            <person name="Larson L."/>
            <person name="Lewis B."/>
            <person name="Mehta T."/>
            <person name="Park D."/>
            <person name="Pearson M."/>
            <person name="Roberts A."/>
            <person name="Saif S."/>
            <person name="Shea T."/>
            <person name="Shenoy N."/>
            <person name="Sisk P."/>
            <person name="Stolte C."/>
            <person name="Sykes S."/>
            <person name="Walk T."/>
            <person name="White J."/>
            <person name="Yandava C."/>
            <person name="Haas B."/>
            <person name="Henn M.R."/>
            <person name="Nusbaum C."/>
            <person name="Birren B."/>
        </authorList>
    </citation>
    <scope>NUCLEOTIDE SEQUENCE [LARGE SCALE GENOMIC DNA]</scope>
    <source>
        <strain evidence="3">NA</strain>
    </source>
</reference>
<organism evidence="2 3">
    <name type="scientific">Wuchereria bancrofti</name>
    <dbReference type="NCBI Taxonomy" id="6293"/>
    <lineage>
        <taxon>Eukaryota</taxon>
        <taxon>Metazoa</taxon>
        <taxon>Ecdysozoa</taxon>
        <taxon>Nematoda</taxon>
        <taxon>Chromadorea</taxon>
        <taxon>Rhabditida</taxon>
        <taxon>Spirurina</taxon>
        <taxon>Spiruromorpha</taxon>
        <taxon>Filarioidea</taxon>
        <taxon>Onchocercidae</taxon>
        <taxon>Wuchereria</taxon>
    </lineage>
</organism>
<accession>J9F2B4</accession>
<protein>
    <submittedName>
        <fullName evidence="2">Uncharacterized protein</fullName>
    </submittedName>
</protein>
<dbReference type="Proteomes" id="UP000004810">
    <property type="component" value="Unassembled WGS sequence"/>
</dbReference>
<name>J9F2B4_WUCBA</name>
<evidence type="ECO:0000313" key="2">
    <source>
        <dbReference type="EMBL" id="EJW89026.1"/>
    </source>
</evidence>
<proteinExistence type="predicted"/>
<feature type="region of interest" description="Disordered" evidence="1">
    <location>
        <begin position="17"/>
        <end position="41"/>
    </location>
</feature>
<comment type="caution">
    <text evidence="2">The sequence shown here is derived from an EMBL/GenBank/DDBJ whole genome shotgun (WGS) entry which is preliminary data.</text>
</comment>
<dbReference type="EMBL" id="ADBV01000008">
    <property type="protein sequence ID" value="EJW89026.1"/>
    <property type="molecule type" value="Genomic_DNA"/>
</dbReference>
<dbReference type="AlphaFoldDB" id="J9F2B4"/>
<feature type="compositionally biased region" description="Basic and acidic residues" evidence="1">
    <location>
        <begin position="27"/>
        <end position="38"/>
    </location>
</feature>
<evidence type="ECO:0000256" key="1">
    <source>
        <dbReference type="SAM" id="MobiDB-lite"/>
    </source>
</evidence>
<gene>
    <name evidence="2" type="ORF">WUBG_00066</name>
</gene>